<name>A0A0A9B4W8_ARUDO</name>
<feature type="compositionally biased region" description="Basic residues" evidence="1">
    <location>
        <begin position="125"/>
        <end position="137"/>
    </location>
</feature>
<dbReference type="AlphaFoldDB" id="A0A0A9B4W8"/>
<feature type="region of interest" description="Disordered" evidence="1">
    <location>
        <begin position="74"/>
        <end position="137"/>
    </location>
</feature>
<dbReference type="EMBL" id="GBRH01241695">
    <property type="protein sequence ID" value="JAD56200.1"/>
    <property type="molecule type" value="Transcribed_RNA"/>
</dbReference>
<accession>A0A0A9B4W8</accession>
<protein>
    <submittedName>
        <fullName evidence="2">Uncharacterized protein</fullName>
    </submittedName>
</protein>
<organism evidence="2">
    <name type="scientific">Arundo donax</name>
    <name type="common">Giant reed</name>
    <name type="synonym">Donax arundinaceus</name>
    <dbReference type="NCBI Taxonomy" id="35708"/>
    <lineage>
        <taxon>Eukaryota</taxon>
        <taxon>Viridiplantae</taxon>
        <taxon>Streptophyta</taxon>
        <taxon>Embryophyta</taxon>
        <taxon>Tracheophyta</taxon>
        <taxon>Spermatophyta</taxon>
        <taxon>Magnoliopsida</taxon>
        <taxon>Liliopsida</taxon>
        <taxon>Poales</taxon>
        <taxon>Poaceae</taxon>
        <taxon>PACMAD clade</taxon>
        <taxon>Arundinoideae</taxon>
        <taxon>Arundineae</taxon>
        <taxon>Arundo</taxon>
    </lineage>
</organism>
<sequence length="186" mass="21042">MAQGAADAPLLASCTESARRRRNLYPFACATLASMTTALMGYSSSSYSTISSTMQPCFDRSVCGGIMLCARRSRGDERRGALHSGGPGPLRRRGRGARGVHERVHARIYPRRRMGGRPAGPSWHARARQRVPHGRRARHVTRWQLRRAHVRTVRHRRRRWVLPRRRAGVQRRDFAGVHARRPVVPA</sequence>
<feature type="compositionally biased region" description="Basic residues" evidence="1">
    <location>
        <begin position="106"/>
        <end position="115"/>
    </location>
</feature>
<reference evidence="2" key="2">
    <citation type="journal article" date="2015" name="Data Brief">
        <title>Shoot transcriptome of the giant reed, Arundo donax.</title>
        <authorList>
            <person name="Barrero R.A."/>
            <person name="Guerrero F.D."/>
            <person name="Moolhuijzen P."/>
            <person name="Goolsby J.A."/>
            <person name="Tidwell J."/>
            <person name="Bellgard S.E."/>
            <person name="Bellgard M.I."/>
        </authorList>
    </citation>
    <scope>NUCLEOTIDE SEQUENCE</scope>
    <source>
        <tissue evidence="2">Shoot tissue taken approximately 20 cm above the soil surface</tissue>
    </source>
</reference>
<evidence type="ECO:0000256" key="1">
    <source>
        <dbReference type="SAM" id="MobiDB-lite"/>
    </source>
</evidence>
<proteinExistence type="predicted"/>
<reference evidence="2" key="1">
    <citation type="submission" date="2014-09" db="EMBL/GenBank/DDBJ databases">
        <authorList>
            <person name="Magalhaes I.L.F."/>
            <person name="Oliveira U."/>
            <person name="Santos F.R."/>
            <person name="Vidigal T.H.D.A."/>
            <person name="Brescovit A.D."/>
            <person name="Santos A.J."/>
        </authorList>
    </citation>
    <scope>NUCLEOTIDE SEQUENCE</scope>
    <source>
        <tissue evidence="2">Shoot tissue taken approximately 20 cm above the soil surface</tissue>
    </source>
</reference>
<evidence type="ECO:0000313" key="2">
    <source>
        <dbReference type="EMBL" id="JAD56200.1"/>
    </source>
</evidence>